<dbReference type="EMBL" id="KN834823">
    <property type="protein sequence ID" value="KIK53815.1"/>
    <property type="molecule type" value="Genomic_DNA"/>
</dbReference>
<proteinExistence type="predicted"/>
<organism evidence="1 2">
    <name type="scientific">Collybiopsis luxurians FD-317 M1</name>
    <dbReference type="NCBI Taxonomy" id="944289"/>
    <lineage>
        <taxon>Eukaryota</taxon>
        <taxon>Fungi</taxon>
        <taxon>Dikarya</taxon>
        <taxon>Basidiomycota</taxon>
        <taxon>Agaricomycotina</taxon>
        <taxon>Agaricomycetes</taxon>
        <taxon>Agaricomycetidae</taxon>
        <taxon>Agaricales</taxon>
        <taxon>Marasmiineae</taxon>
        <taxon>Omphalotaceae</taxon>
        <taxon>Collybiopsis</taxon>
        <taxon>Collybiopsis luxurians</taxon>
    </lineage>
</organism>
<keyword evidence="2" id="KW-1185">Reference proteome</keyword>
<evidence type="ECO:0000313" key="2">
    <source>
        <dbReference type="Proteomes" id="UP000053593"/>
    </source>
</evidence>
<accession>A0A0D0ATK6</accession>
<protein>
    <submittedName>
        <fullName evidence="1">Uncharacterized protein</fullName>
    </submittedName>
</protein>
<dbReference type="HOGENOM" id="CLU_969958_0_0_1"/>
<name>A0A0D0ATK6_9AGAR</name>
<dbReference type="Proteomes" id="UP000053593">
    <property type="component" value="Unassembled WGS sequence"/>
</dbReference>
<dbReference type="AlphaFoldDB" id="A0A0D0ATK6"/>
<evidence type="ECO:0000313" key="1">
    <source>
        <dbReference type="EMBL" id="KIK53815.1"/>
    </source>
</evidence>
<sequence length="287" mass="31687">MGSDPDDLLGYNWSEKAAIRRLFFPATWICLLGSRSLPSFVSPSIHFLIPLACVLLRPLPASNSALQQLYIIWKLAVRMKKLAGQRCGQRCSQTVFGYLPQEFFYCYTFQSNLPWNPSQRADTHLPLTISVTPNKAEAILKRGYRREITRVVVALTIWDREHVELDDSKDGEGTIRLRPSDHISSTAIPIDPGQVVAIIESPKLDNTGSNAPKNDELGDCKQVASSPEIIRRMGIKAMLVDISGHANSTNAPGSYTPLVCIFGYANSLNALGLRMLNWLGGPGSADF</sequence>
<reference evidence="1 2" key="1">
    <citation type="submission" date="2014-04" db="EMBL/GenBank/DDBJ databases">
        <title>Evolutionary Origins and Diversification of the Mycorrhizal Mutualists.</title>
        <authorList>
            <consortium name="DOE Joint Genome Institute"/>
            <consortium name="Mycorrhizal Genomics Consortium"/>
            <person name="Kohler A."/>
            <person name="Kuo A."/>
            <person name="Nagy L.G."/>
            <person name="Floudas D."/>
            <person name="Copeland A."/>
            <person name="Barry K.W."/>
            <person name="Cichocki N."/>
            <person name="Veneault-Fourrey C."/>
            <person name="LaButti K."/>
            <person name="Lindquist E.A."/>
            <person name="Lipzen A."/>
            <person name="Lundell T."/>
            <person name="Morin E."/>
            <person name="Murat C."/>
            <person name="Riley R."/>
            <person name="Ohm R."/>
            <person name="Sun H."/>
            <person name="Tunlid A."/>
            <person name="Henrissat B."/>
            <person name="Grigoriev I.V."/>
            <person name="Hibbett D.S."/>
            <person name="Martin F."/>
        </authorList>
    </citation>
    <scope>NUCLEOTIDE SEQUENCE [LARGE SCALE GENOMIC DNA]</scope>
    <source>
        <strain evidence="1 2">FD-317 M1</strain>
    </source>
</reference>
<gene>
    <name evidence="1" type="ORF">GYMLUDRAFT_250002</name>
</gene>